<organism evidence="2 3">
    <name type="scientific">Allopusillimonas soli</name>
    <dbReference type="NCBI Taxonomy" id="659016"/>
    <lineage>
        <taxon>Bacteria</taxon>
        <taxon>Pseudomonadati</taxon>
        <taxon>Pseudomonadota</taxon>
        <taxon>Betaproteobacteria</taxon>
        <taxon>Burkholderiales</taxon>
        <taxon>Alcaligenaceae</taxon>
        <taxon>Allopusillimonas</taxon>
    </lineage>
</organism>
<evidence type="ECO:0000313" key="2">
    <source>
        <dbReference type="EMBL" id="NYT35555.1"/>
    </source>
</evidence>
<reference evidence="2 3" key="1">
    <citation type="submission" date="2020-07" db="EMBL/GenBank/DDBJ databases">
        <title>Taxonomic revisions and descriptions of new bacterial species based on genomic comparisons in the high-G+C-content subgroup of the family Alcaligenaceae.</title>
        <authorList>
            <person name="Szabo A."/>
            <person name="Felfoldi T."/>
        </authorList>
    </citation>
    <scope>NUCLEOTIDE SEQUENCE [LARGE SCALE GENOMIC DNA]</scope>
    <source>
        <strain evidence="2 3">DSM 25264</strain>
    </source>
</reference>
<dbReference type="SUPFAM" id="SSF55681">
    <property type="entry name" value="Class II aaRS and biotin synthetases"/>
    <property type="match status" value="1"/>
</dbReference>
<sequence length="251" mass="26422">MPFTLIVPEGPQAPDYDLTLIAQAAAHGPVASVWTSPQGLVVPRTYRRFPGFGPTCQQFADQGWPIAVRLSGGGIVPQGPGILNASLAFRKEGKPLDHSDAIYRMLCIALADALSGFGITSHAAAVEGSFCDGRFNLAVGCGKALRKVAGTAQLWRRHPIAQGSGGAAEGGWQQIVLVHALVLATADVPSVTAQANRFEAGIGSDRRYDPSRAASLWTLCKPPAPPDAKHFLQKLTLALAHSLAKADTMLI</sequence>
<keyword evidence="2" id="KW-0436">Ligase</keyword>
<proteinExistence type="predicted"/>
<name>A0A853F4Y6_9BURK</name>
<dbReference type="GO" id="GO:0016874">
    <property type="term" value="F:ligase activity"/>
    <property type="evidence" value="ECO:0007669"/>
    <property type="project" value="UniProtKB-KW"/>
</dbReference>
<evidence type="ECO:0000259" key="1">
    <source>
        <dbReference type="PROSITE" id="PS51733"/>
    </source>
</evidence>
<accession>A0A853F4Y6</accession>
<dbReference type="AlphaFoldDB" id="A0A853F4Y6"/>
<dbReference type="Pfam" id="PF21948">
    <property type="entry name" value="LplA-B_cat"/>
    <property type="match status" value="1"/>
</dbReference>
<dbReference type="OrthoDB" id="7364083at2"/>
<comment type="caution">
    <text evidence="2">The sequence shown here is derived from an EMBL/GenBank/DDBJ whole genome shotgun (WGS) entry which is preliminary data.</text>
</comment>
<dbReference type="EMBL" id="JACCEW010000001">
    <property type="protein sequence ID" value="NYT35555.1"/>
    <property type="molecule type" value="Genomic_DNA"/>
</dbReference>
<dbReference type="PROSITE" id="PS51733">
    <property type="entry name" value="BPL_LPL_CATALYTIC"/>
    <property type="match status" value="1"/>
</dbReference>
<gene>
    <name evidence="2" type="ORF">H0A68_01610</name>
</gene>
<dbReference type="Gene3D" id="3.30.930.10">
    <property type="entry name" value="Bira Bifunctional Protein, Domain 2"/>
    <property type="match status" value="1"/>
</dbReference>
<feature type="domain" description="BPL/LPL catalytic" evidence="1">
    <location>
        <begin position="25"/>
        <end position="247"/>
    </location>
</feature>
<dbReference type="InterPro" id="IPR004143">
    <property type="entry name" value="BPL_LPL_catalytic"/>
</dbReference>
<dbReference type="InterPro" id="IPR045864">
    <property type="entry name" value="aa-tRNA-synth_II/BPL/LPL"/>
</dbReference>
<dbReference type="Proteomes" id="UP000580517">
    <property type="component" value="Unassembled WGS sequence"/>
</dbReference>
<keyword evidence="3" id="KW-1185">Reference proteome</keyword>
<evidence type="ECO:0000313" key="3">
    <source>
        <dbReference type="Proteomes" id="UP000580517"/>
    </source>
</evidence>
<dbReference type="RefSeq" id="WP_129967421.1">
    <property type="nucleotide sequence ID" value="NZ_JACCEW010000001.1"/>
</dbReference>
<protein>
    <submittedName>
        <fullName evidence="2">Lipoate--protein ligase family protein</fullName>
    </submittedName>
</protein>